<feature type="modified residue" description="4-aspartylphosphate" evidence="2">
    <location>
        <position position="54"/>
    </location>
</feature>
<feature type="domain" description="HTH LytTR-type" evidence="4">
    <location>
        <begin position="139"/>
        <end position="206"/>
    </location>
</feature>
<dbReference type="Gene3D" id="2.40.50.1020">
    <property type="entry name" value="LytTr DNA-binding domain"/>
    <property type="match status" value="1"/>
</dbReference>
<dbReference type="Proteomes" id="UP001162741">
    <property type="component" value="Chromosome"/>
</dbReference>
<evidence type="ECO:0000256" key="1">
    <source>
        <dbReference type="ARBA" id="ARBA00023125"/>
    </source>
</evidence>
<evidence type="ECO:0000313" key="6">
    <source>
        <dbReference type="Proteomes" id="UP001162741"/>
    </source>
</evidence>
<evidence type="ECO:0000256" key="2">
    <source>
        <dbReference type="PROSITE-ProRule" id="PRU00169"/>
    </source>
</evidence>
<name>A0ABY6IWT0_9BACT</name>
<sequence>MINCIIIDDEQHAIDLLTHHIEKTPFLNLVYSTTEPLEALQLLNQQKIDLIFLDVQMPSMTGIDFIKAINGKSKVILTTAYSEYAMEGFENEVVDYLLKPISFARFIKGAQRALSLIQPSLPAQPVEESDYIFVKTEQKGKLLKININDILFIEGLKNYVTIHTRQGERIIALLNIRDLEERLTQPKFYRTHKSFILATTFIRMIEGNQVHLEHTKETIPIGDTYREGFMMQMKEKIMTNKK</sequence>
<accession>A0ABY6IWT0</accession>
<evidence type="ECO:0000313" key="5">
    <source>
        <dbReference type="EMBL" id="UYQ91838.1"/>
    </source>
</evidence>
<keyword evidence="6" id="KW-1185">Reference proteome</keyword>
<dbReference type="Pfam" id="PF00072">
    <property type="entry name" value="Response_reg"/>
    <property type="match status" value="1"/>
</dbReference>
<keyword evidence="2" id="KW-0597">Phosphoprotein</keyword>
<dbReference type="InterPro" id="IPR039420">
    <property type="entry name" value="WalR-like"/>
</dbReference>
<dbReference type="Gene3D" id="3.40.50.2300">
    <property type="match status" value="1"/>
</dbReference>
<gene>
    <name evidence="5" type="ORF">MKQ68_17265</name>
</gene>
<dbReference type="InterPro" id="IPR007492">
    <property type="entry name" value="LytTR_DNA-bd_dom"/>
</dbReference>
<dbReference type="PANTHER" id="PTHR48111:SF17">
    <property type="entry name" value="TRANSCRIPTIONAL REGULATORY PROTEIN YPDB"/>
    <property type="match status" value="1"/>
</dbReference>
<dbReference type="PROSITE" id="PS50930">
    <property type="entry name" value="HTH_LYTTR"/>
    <property type="match status" value="1"/>
</dbReference>
<dbReference type="Pfam" id="PF04397">
    <property type="entry name" value="LytTR"/>
    <property type="match status" value="1"/>
</dbReference>
<proteinExistence type="predicted"/>
<feature type="domain" description="Response regulatory" evidence="3">
    <location>
        <begin position="3"/>
        <end position="114"/>
    </location>
</feature>
<organism evidence="5 6">
    <name type="scientific">Chitinophaga horti</name>
    <dbReference type="NCBI Taxonomy" id="2920382"/>
    <lineage>
        <taxon>Bacteria</taxon>
        <taxon>Pseudomonadati</taxon>
        <taxon>Bacteroidota</taxon>
        <taxon>Chitinophagia</taxon>
        <taxon>Chitinophagales</taxon>
        <taxon>Chitinophagaceae</taxon>
        <taxon>Chitinophaga</taxon>
    </lineage>
</organism>
<dbReference type="GO" id="GO:0003677">
    <property type="term" value="F:DNA binding"/>
    <property type="evidence" value="ECO:0007669"/>
    <property type="project" value="UniProtKB-KW"/>
</dbReference>
<dbReference type="InterPro" id="IPR001789">
    <property type="entry name" value="Sig_transdc_resp-reg_receiver"/>
</dbReference>
<dbReference type="EMBL" id="CP107006">
    <property type="protein sequence ID" value="UYQ91838.1"/>
    <property type="molecule type" value="Genomic_DNA"/>
</dbReference>
<dbReference type="PROSITE" id="PS50110">
    <property type="entry name" value="RESPONSE_REGULATORY"/>
    <property type="match status" value="1"/>
</dbReference>
<dbReference type="RefSeq" id="WP_264280205.1">
    <property type="nucleotide sequence ID" value="NZ_CP107006.1"/>
</dbReference>
<evidence type="ECO:0000259" key="3">
    <source>
        <dbReference type="PROSITE" id="PS50110"/>
    </source>
</evidence>
<protein>
    <submittedName>
        <fullName evidence="5">LytTR family DNA-binding domain-containing protein</fullName>
    </submittedName>
</protein>
<evidence type="ECO:0000259" key="4">
    <source>
        <dbReference type="PROSITE" id="PS50930"/>
    </source>
</evidence>
<dbReference type="InterPro" id="IPR011006">
    <property type="entry name" value="CheY-like_superfamily"/>
</dbReference>
<dbReference type="SUPFAM" id="SSF52172">
    <property type="entry name" value="CheY-like"/>
    <property type="match status" value="1"/>
</dbReference>
<dbReference type="SMART" id="SM00850">
    <property type="entry name" value="LytTR"/>
    <property type="match status" value="1"/>
</dbReference>
<reference evidence="5" key="1">
    <citation type="submission" date="2022-10" db="EMBL/GenBank/DDBJ databases">
        <title>Chitinophaga sp. nov., isolated from soil.</title>
        <authorList>
            <person name="Jeon C.O."/>
        </authorList>
    </citation>
    <scope>NUCLEOTIDE SEQUENCE</scope>
    <source>
        <strain evidence="5">R8</strain>
    </source>
</reference>
<dbReference type="SMART" id="SM00448">
    <property type="entry name" value="REC"/>
    <property type="match status" value="1"/>
</dbReference>
<dbReference type="PANTHER" id="PTHR48111">
    <property type="entry name" value="REGULATOR OF RPOS"/>
    <property type="match status" value="1"/>
</dbReference>
<keyword evidence="1 5" id="KW-0238">DNA-binding</keyword>